<sequence>MDSSNPPADTLWYTNPKAREFRTDTNSSAEVIHTFHQSLLPNYQATRLVELPSLAKELGVARVFMKDESTRMGLPAFKVLGASWGVFYTLCQRWDLDMKTTTIDQLQKKVQEEDNGPIELCAATAGNHGRAVAHMAKLLGAKAVIYVPEATTPTSQKYIESEGAHVYVVPGSYEMAVEAAKESVNSNTEGNALLIQDVAWPGYEDLPLRIVDGYTTLFQEIDQQLLKAKCSPASLVACPVGCGPLAHAAVKHFRSKSRKTHPKLLSVEPVDAACLLRSLAADELIEIETKHNIMPGLTGSKISFRSWPDLHAGVDAAIAVNDADVDKAVHDLKQLQVSSGPCGASTVAAVRNLATLSKTDDTFHNYLEPEDVVVLISTEGNQTYLEE</sequence>
<dbReference type="OrthoDB" id="10059875at2759"/>
<organism evidence="2 3">
    <name type="scientific">Mortierella isabellina</name>
    <name type="common">Filamentous fungus</name>
    <name type="synonym">Umbelopsis isabellina</name>
    <dbReference type="NCBI Taxonomy" id="91625"/>
    <lineage>
        <taxon>Eukaryota</taxon>
        <taxon>Fungi</taxon>
        <taxon>Fungi incertae sedis</taxon>
        <taxon>Mucoromycota</taxon>
        <taxon>Mucoromycotina</taxon>
        <taxon>Umbelopsidomycetes</taxon>
        <taxon>Umbelopsidales</taxon>
        <taxon>Umbelopsidaceae</taxon>
        <taxon>Umbelopsis</taxon>
    </lineage>
</organism>
<dbReference type="SUPFAM" id="SSF53686">
    <property type="entry name" value="Tryptophan synthase beta subunit-like PLP-dependent enzymes"/>
    <property type="match status" value="1"/>
</dbReference>
<dbReference type="AlphaFoldDB" id="A0A8H7Q5S9"/>
<evidence type="ECO:0000259" key="1">
    <source>
        <dbReference type="Pfam" id="PF00291"/>
    </source>
</evidence>
<dbReference type="InterPro" id="IPR036052">
    <property type="entry name" value="TrpB-like_PALP_sf"/>
</dbReference>
<evidence type="ECO:0000313" key="2">
    <source>
        <dbReference type="EMBL" id="KAG2185835.1"/>
    </source>
</evidence>
<dbReference type="Pfam" id="PF00291">
    <property type="entry name" value="PALP"/>
    <property type="match status" value="1"/>
</dbReference>
<feature type="domain" description="Tryptophan synthase beta chain-like PALP" evidence="1">
    <location>
        <begin position="41"/>
        <end position="359"/>
    </location>
</feature>
<keyword evidence="3" id="KW-1185">Reference proteome</keyword>
<dbReference type="Gene3D" id="3.40.50.1100">
    <property type="match status" value="2"/>
</dbReference>
<reference evidence="2" key="1">
    <citation type="submission" date="2020-12" db="EMBL/GenBank/DDBJ databases">
        <title>Metabolic potential, ecology and presence of endohyphal bacteria is reflected in genomic diversity of Mucoromycotina.</title>
        <authorList>
            <person name="Muszewska A."/>
            <person name="Okrasinska A."/>
            <person name="Steczkiewicz K."/>
            <person name="Drgas O."/>
            <person name="Orlowska M."/>
            <person name="Perlinska-Lenart U."/>
            <person name="Aleksandrzak-Piekarczyk T."/>
            <person name="Szatraj K."/>
            <person name="Zielenkiewicz U."/>
            <person name="Pilsyk S."/>
            <person name="Malc E."/>
            <person name="Mieczkowski P."/>
            <person name="Kruszewska J.S."/>
            <person name="Biernat P."/>
            <person name="Pawlowska J."/>
        </authorList>
    </citation>
    <scope>NUCLEOTIDE SEQUENCE</scope>
    <source>
        <strain evidence="2">WA0000067209</strain>
    </source>
</reference>
<accession>A0A8H7Q5S9</accession>
<proteinExistence type="predicted"/>
<dbReference type="InterPro" id="IPR001926">
    <property type="entry name" value="TrpB-like_PALP"/>
</dbReference>
<protein>
    <recommendedName>
        <fullName evidence="1">Tryptophan synthase beta chain-like PALP domain-containing protein</fullName>
    </recommendedName>
</protein>
<evidence type="ECO:0000313" key="3">
    <source>
        <dbReference type="Proteomes" id="UP000654370"/>
    </source>
</evidence>
<name>A0A8H7Q5S9_MORIS</name>
<dbReference type="PANTHER" id="PTHR42937">
    <property type="match status" value="1"/>
</dbReference>
<gene>
    <name evidence="2" type="ORF">INT43_002272</name>
</gene>
<dbReference type="EMBL" id="JAEPQZ010000001">
    <property type="protein sequence ID" value="KAG2185835.1"/>
    <property type="molecule type" value="Genomic_DNA"/>
</dbReference>
<comment type="caution">
    <text evidence="2">The sequence shown here is derived from an EMBL/GenBank/DDBJ whole genome shotgun (WGS) entry which is preliminary data.</text>
</comment>
<dbReference type="Proteomes" id="UP000654370">
    <property type="component" value="Unassembled WGS sequence"/>
</dbReference>
<dbReference type="PANTHER" id="PTHR42937:SF1">
    <property type="entry name" value="DIAMINOPROPIONATE AMMONIA-LYASE"/>
    <property type="match status" value="1"/>
</dbReference>